<dbReference type="PANTHER" id="PTHR42791:SF1">
    <property type="entry name" value="N-ACETYLTRANSFERASE DOMAIN-CONTAINING PROTEIN"/>
    <property type="match status" value="1"/>
</dbReference>
<accession>A0ABR3J3S7</accession>
<dbReference type="Proteomes" id="UP001556367">
    <property type="component" value="Unassembled WGS sequence"/>
</dbReference>
<reference evidence="3" key="1">
    <citation type="submission" date="2024-06" db="EMBL/GenBank/DDBJ databases">
        <title>Multi-omics analyses provide insights into the biosynthesis of the anticancer antibiotic pleurotin in Hohenbuehelia grisea.</title>
        <authorList>
            <person name="Weaver J.A."/>
            <person name="Alberti F."/>
        </authorList>
    </citation>
    <scope>NUCLEOTIDE SEQUENCE [LARGE SCALE GENOMIC DNA]</scope>
    <source>
        <strain evidence="3">T-177</strain>
    </source>
</reference>
<sequence>MALERAHIQRIIEPSEEHIEQCLTVLEAAFMDRTFTNFLVGGDQSRIRAYYRCFLNATLLGGELYAMISESNQIQGVAMWFGPGQEIFSTDEQLNAGFNQFLANSPSNLREWYTNYLLPKYDEIAKSLDGPAINNRWHLQLIAVDPAHRRKGIATSLIREIQEKADATFTPMKLETTHEANLALYKHLGFDIKGEMNIVSSGPQGDRECTQYFLVRPSPPME</sequence>
<feature type="domain" description="N-acetyltransferase" evidence="1">
    <location>
        <begin position="66"/>
        <end position="219"/>
    </location>
</feature>
<dbReference type="Pfam" id="PF13508">
    <property type="entry name" value="Acetyltransf_7"/>
    <property type="match status" value="1"/>
</dbReference>
<comment type="caution">
    <text evidence="2">The sequence shown here is derived from an EMBL/GenBank/DDBJ whole genome shotgun (WGS) entry which is preliminary data.</text>
</comment>
<dbReference type="PANTHER" id="PTHR42791">
    <property type="entry name" value="GNAT FAMILY ACETYLTRANSFERASE"/>
    <property type="match status" value="1"/>
</dbReference>
<dbReference type="InterPro" id="IPR000182">
    <property type="entry name" value="GNAT_dom"/>
</dbReference>
<dbReference type="CDD" id="cd04301">
    <property type="entry name" value="NAT_SF"/>
    <property type="match status" value="1"/>
</dbReference>
<protein>
    <recommendedName>
        <fullName evidence="1">N-acetyltransferase domain-containing protein</fullName>
    </recommendedName>
</protein>
<gene>
    <name evidence="2" type="ORF">HGRIS_010263</name>
</gene>
<keyword evidence="3" id="KW-1185">Reference proteome</keyword>
<dbReference type="InterPro" id="IPR016181">
    <property type="entry name" value="Acyl_CoA_acyltransferase"/>
</dbReference>
<dbReference type="SUPFAM" id="SSF55729">
    <property type="entry name" value="Acyl-CoA N-acyltransferases (Nat)"/>
    <property type="match status" value="1"/>
</dbReference>
<dbReference type="Gene3D" id="3.40.630.30">
    <property type="match status" value="1"/>
</dbReference>
<dbReference type="InterPro" id="IPR052523">
    <property type="entry name" value="Trichothecene_AcTrans"/>
</dbReference>
<organism evidence="2 3">
    <name type="scientific">Hohenbuehelia grisea</name>
    <dbReference type="NCBI Taxonomy" id="104357"/>
    <lineage>
        <taxon>Eukaryota</taxon>
        <taxon>Fungi</taxon>
        <taxon>Dikarya</taxon>
        <taxon>Basidiomycota</taxon>
        <taxon>Agaricomycotina</taxon>
        <taxon>Agaricomycetes</taxon>
        <taxon>Agaricomycetidae</taxon>
        <taxon>Agaricales</taxon>
        <taxon>Pleurotineae</taxon>
        <taxon>Pleurotaceae</taxon>
        <taxon>Hohenbuehelia</taxon>
    </lineage>
</organism>
<dbReference type="PROSITE" id="PS51186">
    <property type="entry name" value="GNAT"/>
    <property type="match status" value="1"/>
</dbReference>
<name>A0ABR3J3S7_9AGAR</name>
<evidence type="ECO:0000313" key="3">
    <source>
        <dbReference type="Proteomes" id="UP001556367"/>
    </source>
</evidence>
<dbReference type="EMBL" id="JASNQZ010000012">
    <property type="protein sequence ID" value="KAL0950283.1"/>
    <property type="molecule type" value="Genomic_DNA"/>
</dbReference>
<evidence type="ECO:0000259" key="1">
    <source>
        <dbReference type="PROSITE" id="PS51186"/>
    </source>
</evidence>
<evidence type="ECO:0000313" key="2">
    <source>
        <dbReference type="EMBL" id="KAL0950283.1"/>
    </source>
</evidence>
<proteinExistence type="predicted"/>